<name>A0AAD9ZJR0_9ROSI</name>
<evidence type="ECO:0000313" key="1">
    <source>
        <dbReference type="EMBL" id="KAK3183342.1"/>
    </source>
</evidence>
<dbReference type="EMBL" id="JANJYJ010000010">
    <property type="protein sequence ID" value="KAK3183342.1"/>
    <property type="molecule type" value="Genomic_DNA"/>
</dbReference>
<keyword evidence="2" id="KW-1185">Reference proteome</keyword>
<sequence length="121" mass="13273">MATTLASTGQATWPSRTTASLDLAIILVRKTTTSASPAVVNLVLVFYLLALQIHKARVGLLLKVHHTCDAQEDVVPIIQKECVGKEYSYSIQVTEEKLGKTSCRNIVKRLAVKAVCWGMNF</sequence>
<organism evidence="1 2">
    <name type="scientific">Dipteronia sinensis</name>
    <dbReference type="NCBI Taxonomy" id="43782"/>
    <lineage>
        <taxon>Eukaryota</taxon>
        <taxon>Viridiplantae</taxon>
        <taxon>Streptophyta</taxon>
        <taxon>Embryophyta</taxon>
        <taxon>Tracheophyta</taxon>
        <taxon>Spermatophyta</taxon>
        <taxon>Magnoliopsida</taxon>
        <taxon>eudicotyledons</taxon>
        <taxon>Gunneridae</taxon>
        <taxon>Pentapetalae</taxon>
        <taxon>rosids</taxon>
        <taxon>malvids</taxon>
        <taxon>Sapindales</taxon>
        <taxon>Sapindaceae</taxon>
        <taxon>Hippocastanoideae</taxon>
        <taxon>Acereae</taxon>
        <taxon>Dipteronia</taxon>
    </lineage>
</organism>
<reference evidence="1" key="1">
    <citation type="journal article" date="2023" name="Plant J.">
        <title>Genome sequences and population genomics provide insights into the demographic history, inbreeding, and mutation load of two 'living fossil' tree species of Dipteronia.</title>
        <authorList>
            <person name="Feng Y."/>
            <person name="Comes H.P."/>
            <person name="Chen J."/>
            <person name="Zhu S."/>
            <person name="Lu R."/>
            <person name="Zhang X."/>
            <person name="Li P."/>
            <person name="Qiu J."/>
            <person name="Olsen K.M."/>
            <person name="Qiu Y."/>
        </authorList>
    </citation>
    <scope>NUCLEOTIDE SEQUENCE</scope>
    <source>
        <strain evidence="1">NBL</strain>
    </source>
</reference>
<gene>
    <name evidence="1" type="ORF">Dsin_030628</name>
</gene>
<proteinExistence type="predicted"/>
<protein>
    <submittedName>
        <fullName evidence="1">Uncharacterized protein</fullName>
    </submittedName>
</protein>
<comment type="caution">
    <text evidence="1">The sequence shown here is derived from an EMBL/GenBank/DDBJ whole genome shotgun (WGS) entry which is preliminary data.</text>
</comment>
<dbReference type="Proteomes" id="UP001281410">
    <property type="component" value="Unassembled WGS sequence"/>
</dbReference>
<dbReference type="AlphaFoldDB" id="A0AAD9ZJR0"/>
<accession>A0AAD9ZJR0</accession>
<evidence type="ECO:0000313" key="2">
    <source>
        <dbReference type="Proteomes" id="UP001281410"/>
    </source>
</evidence>